<evidence type="ECO:0000313" key="6">
    <source>
        <dbReference type="Proteomes" id="UP000246099"/>
    </source>
</evidence>
<dbReference type="PRINTS" id="PR00032">
    <property type="entry name" value="HTHARAC"/>
</dbReference>
<dbReference type="InterPro" id="IPR009057">
    <property type="entry name" value="Homeodomain-like_sf"/>
</dbReference>
<feature type="domain" description="HTH araC/xylS-type" evidence="4">
    <location>
        <begin position="192"/>
        <end position="301"/>
    </location>
</feature>
<protein>
    <submittedName>
        <fullName evidence="5">AraC family transcriptional regulator</fullName>
    </submittedName>
</protein>
<dbReference type="SUPFAM" id="SSF46689">
    <property type="entry name" value="Homeodomain-like"/>
    <property type="match status" value="1"/>
</dbReference>
<evidence type="ECO:0000256" key="3">
    <source>
        <dbReference type="ARBA" id="ARBA00023163"/>
    </source>
</evidence>
<evidence type="ECO:0000256" key="2">
    <source>
        <dbReference type="ARBA" id="ARBA00023125"/>
    </source>
</evidence>
<evidence type="ECO:0000256" key="1">
    <source>
        <dbReference type="ARBA" id="ARBA00023015"/>
    </source>
</evidence>
<dbReference type="SMART" id="SM00342">
    <property type="entry name" value="HTH_ARAC"/>
    <property type="match status" value="1"/>
</dbReference>
<dbReference type="PANTHER" id="PTHR43280">
    <property type="entry name" value="ARAC-FAMILY TRANSCRIPTIONAL REGULATOR"/>
    <property type="match status" value="1"/>
</dbReference>
<dbReference type="EMBL" id="CP029600">
    <property type="protein sequence ID" value="AWO00315.1"/>
    <property type="molecule type" value="Genomic_DNA"/>
</dbReference>
<keyword evidence="1" id="KW-0805">Transcription regulation</keyword>
<accession>A0ABN5LLT0</accession>
<dbReference type="RefSeq" id="WP_119075605.1">
    <property type="nucleotide sequence ID" value="NZ_CP029600.1"/>
</dbReference>
<reference evidence="5 6" key="1">
    <citation type="submission" date="2018-05" db="EMBL/GenBank/DDBJ databases">
        <title>Chitinophaga sp. nov., isolated from rhizosphere soil of Alhagi.</title>
        <authorList>
            <person name="Liu Y."/>
        </authorList>
    </citation>
    <scope>NUCLEOTIDE SEQUENCE [LARGE SCALE GENOMIC DNA]</scope>
    <source>
        <strain evidence="5 6">T22</strain>
    </source>
</reference>
<evidence type="ECO:0000259" key="4">
    <source>
        <dbReference type="PROSITE" id="PS01124"/>
    </source>
</evidence>
<keyword evidence="6" id="KW-1185">Reference proteome</keyword>
<evidence type="ECO:0000313" key="5">
    <source>
        <dbReference type="EMBL" id="AWO00315.1"/>
    </source>
</evidence>
<name>A0ABN5LLT0_9BACT</name>
<keyword evidence="3" id="KW-0804">Transcription</keyword>
<gene>
    <name evidence="5" type="ORF">DLD77_00630</name>
</gene>
<keyword evidence="2" id="KW-0238">DNA-binding</keyword>
<dbReference type="PANTHER" id="PTHR43280:SF32">
    <property type="entry name" value="TRANSCRIPTIONAL REGULATORY PROTEIN"/>
    <property type="match status" value="1"/>
</dbReference>
<dbReference type="Proteomes" id="UP000246099">
    <property type="component" value="Chromosome"/>
</dbReference>
<dbReference type="Pfam" id="PF12833">
    <property type="entry name" value="HTH_18"/>
    <property type="match status" value="1"/>
</dbReference>
<organism evidence="5 6">
    <name type="scientific">Chitinophaga alhagiae</name>
    <dbReference type="NCBI Taxonomy" id="2203219"/>
    <lineage>
        <taxon>Bacteria</taxon>
        <taxon>Pseudomonadati</taxon>
        <taxon>Bacteroidota</taxon>
        <taxon>Chitinophagia</taxon>
        <taxon>Chitinophagales</taxon>
        <taxon>Chitinophagaceae</taxon>
        <taxon>Chitinophaga</taxon>
    </lineage>
</organism>
<dbReference type="PROSITE" id="PS01124">
    <property type="entry name" value="HTH_ARAC_FAMILY_2"/>
    <property type="match status" value="1"/>
</dbReference>
<dbReference type="InterPro" id="IPR020449">
    <property type="entry name" value="Tscrpt_reg_AraC-type_HTH"/>
</dbReference>
<dbReference type="Gene3D" id="1.10.10.60">
    <property type="entry name" value="Homeodomain-like"/>
    <property type="match status" value="1"/>
</dbReference>
<sequence>MEKPESLEQFYRSRMGALPGEMIRKTGHFNVFRLSDLKGGDGEQPMPYSRKDYYKISLITGRNEVHYADKTMVVEENMLLFANPLIPYNWAPAGSGVTAVFCVFTEDFFKGYGNIREYPLYRPDGFPVLDLSNEEAAQVRAIYNRMFEEIASDYAYKYDVLRNLVLDIIHTALKLRPGIISTPGKMDSNASERITALFLELLERQFPIESVMQTIRLRAAGEFAAQLNLHVNHLNKVLKEATGKTTSALIAERMALEARALLKHTNWTISEIAGSLGFEDLSHFIRFFKKYTQVTPREFRR</sequence>
<dbReference type="InterPro" id="IPR018060">
    <property type="entry name" value="HTH_AraC"/>
</dbReference>
<proteinExistence type="predicted"/>